<accession>A0AAV8YIL3</accession>
<sequence length="269" mass="30376">MVIDKNEDAVVARANQAIESINRWMQNHELTLVPEKTEAIALTGRKSIRAMTVHVIGKDVTACDNIKYLGVQIDRNLSWICHIDAAATKAERTAMALCKIMPRTGGPKTSTRRLLNSVVTSTLLYAAPAWVDGLRTAVNRNRLLKIQRQMLLRVCCAYRTVGTNALQVIASVPPIDLLANERAYNYGSDNATRIYNRRCLMDSWQARWNNATDGHWTRQLIPVVAIWCKRNHGELNYHLTQFLSGHGSLSLPQENRKETDRHLQILSHA</sequence>
<evidence type="ECO:0008006" key="3">
    <source>
        <dbReference type="Google" id="ProtNLM"/>
    </source>
</evidence>
<name>A0AAV8YIL3_9CUCU</name>
<reference evidence="1" key="1">
    <citation type="journal article" date="2023" name="Insect Mol. Biol.">
        <title>Genome sequencing provides insights into the evolution of gene families encoding plant cell wall-degrading enzymes in longhorned beetles.</title>
        <authorList>
            <person name="Shin N.R."/>
            <person name="Okamura Y."/>
            <person name="Kirsch R."/>
            <person name="Pauchet Y."/>
        </authorList>
    </citation>
    <scope>NUCLEOTIDE SEQUENCE</scope>
    <source>
        <strain evidence="1">RBIC_L_NR</strain>
    </source>
</reference>
<protein>
    <recommendedName>
        <fullName evidence="3">Reverse transcriptase</fullName>
    </recommendedName>
</protein>
<comment type="caution">
    <text evidence="1">The sequence shown here is derived from an EMBL/GenBank/DDBJ whole genome shotgun (WGS) entry which is preliminary data.</text>
</comment>
<dbReference type="PANTHER" id="PTHR33332">
    <property type="entry name" value="REVERSE TRANSCRIPTASE DOMAIN-CONTAINING PROTEIN"/>
    <property type="match status" value="1"/>
</dbReference>
<gene>
    <name evidence="1" type="ORF">NQ314_007667</name>
</gene>
<dbReference type="AlphaFoldDB" id="A0AAV8YIL3"/>
<evidence type="ECO:0000313" key="1">
    <source>
        <dbReference type="EMBL" id="KAJ8951525.1"/>
    </source>
</evidence>
<organism evidence="1 2">
    <name type="scientific">Rhamnusium bicolor</name>
    <dbReference type="NCBI Taxonomy" id="1586634"/>
    <lineage>
        <taxon>Eukaryota</taxon>
        <taxon>Metazoa</taxon>
        <taxon>Ecdysozoa</taxon>
        <taxon>Arthropoda</taxon>
        <taxon>Hexapoda</taxon>
        <taxon>Insecta</taxon>
        <taxon>Pterygota</taxon>
        <taxon>Neoptera</taxon>
        <taxon>Endopterygota</taxon>
        <taxon>Coleoptera</taxon>
        <taxon>Polyphaga</taxon>
        <taxon>Cucujiformia</taxon>
        <taxon>Chrysomeloidea</taxon>
        <taxon>Cerambycidae</taxon>
        <taxon>Lepturinae</taxon>
        <taxon>Rhagiini</taxon>
        <taxon>Rhamnusium</taxon>
    </lineage>
</organism>
<dbReference type="EMBL" id="JANEYF010002098">
    <property type="protein sequence ID" value="KAJ8951525.1"/>
    <property type="molecule type" value="Genomic_DNA"/>
</dbReference>
<evidence type="ECO:0000313" key="2">
    <source>
        <dbReference type="Proteomes" id="UP001162156"/>
    </source>
</evidence>
<dbReference type="Proteomes" id="UP001162156">
    <property type="component" value="Unassembled WGS sequence"/>
</dbReference>
<keyword evidence="2" id="KW-1185">Reference proteome</keyword>
<proteinExistence type="predicted"/>